<keyword evidence="3" id="KW-0540">Nuclease</keyword>
<dbReference type="Proteomes" id="UP000238281">
    <property type="component" value="Unassembled WGS sequence"/>
</dbReference>
<dbReference type="AlphaFoldDB" id="A0A2S9T049"/>
<dbReference type="GO" id="GO:0006401">
    <property type="term" value="P:RNA catabolic process"/>
    <property type="evidence" value="ECO:0007669"/>
    <property type="project" value="InterPro"/>
</dbReference>
<comment type="caution">
    <text evidence="7">The sequence shown here is derived from an EMBL/GenBank/DDBJ whole genome shotgun (WGS) entry which is preliminary data.</text>
</comment>
<keyword evidence="4" id="KW-0255">Endonuclease</keyword>
<dbReference type="SUPFAM" id="SSF143011">
    <property type="entry name" value="RelE-like"/>
    <property type="match status" value="1"/>
</dbReference>
<keyword evidence="5" id="KW-0378">Hydrolase</keyword>
<dbReference type="GO" id="GO:0004519">
    <property type="term" value="F:endonuclease activity"/>
    <property type="evidence" value="ECO:0007669"/>
    <property type="project" value="UniProtKB-KW"/>
</dbReference>
<sequence>MKQVAFEEKAFEDFTNWATQDKKLYTKIIALIKDIKRNPFLGLGKPEPLKHELSGYWSRRINDEHRLVYKVTDTMIIIASCKYHY</sequence>
<evidence type="ECO:0000256" key="3">
    <source>
        <dbReference type="ARBA" id="ARBA00022722"/>
    </source>
</evidence>
<dbReference type="EMBL" id="NXGE01000014">
    <property type="protein sequence ID" value="PRM92206.1"/>
    <property type="molecule type" value="Genomic_DNA"/>
</dbReference>
<dbReference type="RefSeq" id="WP_105916187.1">
    <property type="nucleotide sequence ID" value="NZ_JAPRAL010000007.1"/>
</dbReference>
<comment type="similarity">
    <text evidence="1">Belongs to the YoeB family.</text>
</comment>
<dbReference type="Gene3D" id="3.30.2310.20">
    <property type="entry name" value="RelE-like"/>
    <property type="match status" value="1"/>
</dbReference>
<dbReference type="PANTHER" id="PTHR38039:SF1">
    <property type="entry name" value="TOXIN YOEB"/>
    <property type="match status" value="1"/>
</dbReference>
<dbReference type="NCBIfam" id="TIGR02116">
    <property type="entry name" value="toxin_Txe_YoeB"/>
    <property type="match status" value="1"/>
</dbReference>
<dbReference type="PANTHER" id="PTHR38039">
    <property type="entry name" value="TOXIN YOEB"/>
    <property type="match status" value="1"/>
</dbReference>
<protein>
    <recommendedName>
        <fullName evidence="6">Putative mRNA interferase YoeB</fullName>
    </recommendedName>
</protein>
<evidence type="ECO:0000313" key="8">
    <source>
        <dbReference type="Proteomes" id="UP000238281"/>
    </source>
</evidence>
<proteinExistence type="inferred from homology"/>
<accession>A0A2S9T049</accession>
<evidence type="ECO:0000313" key="7">
    <source>
        <dbReference type="EMBL" id="PRM92206.1"/>
    </source>
</evidence>
<gene>
    <name evidence="7" type="ORF">CJ673_10930</name>
</gene>
<dbReference type="GO" id="GO:0016787">
    <property type="term" value="F:hydrolase activity"/>
    <property type="evidence" value="ECO:0007669"/>
    <property type="project" value="UniProtKB-KW"/>
</dbReference>
<evidence type="ECO:0000256" key="2">
    <source>
        <dbReference type="ARBA" id="ARBA00022649"/>
    </source>
</evidence>
<name>A0A2S9T049_9BACT</name>
<keyword evidence="2" id="KW-1277">Toxin-antitoxin system</keyword>
<evidence type="ECO:0000256" key="4">
    <source>
        <dbReference type="ARBA" id="ARBA00022759"/>
    </source>
</evidence>
<dbReference type="InterPro" id="IPR009614">
    <property type="entry name" value="YoeB_toxin"/>
</dbReference>
<dbReference type="GO" id="GO:0045892">
    <property type="term" value="P:negative regulation of DNA-templated transcription"/>
    <property type="evidence" value="ECO:0007669"/>
    <property type="project" value="TreeGrafter"/>
</dbReference>
<reference evidence="7 8" key="1">
    <citation type="submission" date="2017-09" db="EMBL/GenBank/DDBJ databases">
        <title>Reassesment of A. cryaerophilus.</title>
        <authorList>
            <person name="Perez-Cataluna A."/>
            <person name="Collado L."/>
            <person name="Salgado O."/>
            <person name="Lefinanco V."/>
            <person name="Figueras M.J."/>
        </authorList>
    </citation>
    <scope>NUCLEOTIDE SEQUENCE [LARGE SCALE GENOMIC DNA]</scope>
    <source>
        <strain evidence="7 8">LMG 10210</strain>
    </source>
</reference>
<evidence type="ECO:0000256" key="1">
    <source>
        <dbReference type="ARBA" id="ARBA00008172"/>
    </source>
</evidence>
<evidence type="ECO:0000256" key="5">
    <source>
        <dbReference type="ARBA" id="ARBA00022801"/>
    </source>
</evidence>
<evidence type="ECO:0000256" key="6">
    <source>
        <dbReference type="ARBA" id="ARBA00030388"/>
    </source>
</evidence>
<dbReference type="InterPro" id="IPR035093">
    <property type="entry name" value="RelE/ParE_toxin_dom_sf"/>
</dbReference>
<dbReference type="Pfam" id="PF06769">
    <property type="entry name" value="YoeB_toxin"/>
    <property type="match status" value="1"/>
</dbReference>
<organism evidence="7 8">
    <name type="scientific">Aliarcobacter cryaerophilus</name>
    <dbReference type="NCBI Taxonomy" id="28198"/>
    <lineage>
        <taxon>Bacteria</taxon>
        <taxon>Pseudomonadati</taxon>
        <taxon>Campylobacterota</taxon>
        <taxon>Epsilonproteobacteria</taxon>
        <taxon>Campylobacterales</taxon>
        <taxon>Arcobacteraceae</taxon>
        <taxon>Aliarcobacter</taxon>
    </lineage>
</organism>